<dbReference type="InterPro" id="IPR035706">
    <property type="entry name" value="AAA_9"/>
</dbReference>
<dbReference type="InterPro" id="IPR042228">
    <property type="entry name" value="Dynein_linker_3"/>
</dbReference>
<dbReference type="EMBL" id="CABFWN010000001">
    <property type="protein sequence ID" value="VUG16738.1"/>
    <property type="molecule type" value="Genomic_DNA"/>
</dbReference>
<dbReference type="GO" id="GO:0051959">
    <property type="term" value="F:dynein light intermediate chain binding"/>
    <property type="evidence" value="ECO:0007669"/>
    <property type="project" value="InterPro"/>
</dbReference>
<dbReference type="Gene3D" id="1.10.287.2620">
    <property type="match status" value="1"/>
</dbReference>
<dbReference type="InterPro" id="IPR042222">
    <property type="entry name" value="Dynein_2_N"/>
</dbReference>
<evidence type="ECO:0000259" key="17">
    <source>
        <dbReference type="SMART" id="SM00382"/>
    </source>
</evidence>
<gene>
    <name evidence="18" type="primary">ro-1</name>
    <name evidence="18" type="ORF">DEBR0S1_24410G</name>
</gene>
<dbReference type="PANTHER" id="PTHR45703:SF36">
    <property type="entry name" value="DYNEIN HEAVY CHAIN, CYTOPLASMIC"/>
    <property type="match status" value="1"/>
</dbReference>
<evidence type="ECO:0000256" key="15">
    <source>
        <dbReference type="ARBA" id="ARBA00053342"/>
    </source>
</evidence>
<dbReference type="FunFam" id="1.20.920.20:FF:000002">
    <property type="entry name" value="Cytoplasmic dynein 1 heavy chain"/>
    <property type="match status" value="1"/>
</dbReference>
<keyword evidence="13" id="KW-0206">Cytoskeleton</keyword>
<dbReference type="Gene3D" id="1.20.920.30">
    <property type="match status" value="1"/>
</dbReference>
<dbReference type="InterPro" id="IPR013602">
    <property type="entry name" value="Dynein_heavy_linker"/>
</dbReference>
<dbReference type="Gene3D" id="6.10.140.1060">
    <property type="match status" value="1"/>
</dbReference>
<keyword evidence="5" id="KW-0963">Cytoplasm</keyword>
<sequence>MDKENNLQTQSGIAKTVNPDQLYAFLNRVAGVLFPALSEQEVKIYDDSLIPSFVKDENPSFIILKGSIIENGHLVEVIPGLDQTLFNQKTSWLALLIKGQGQIVAEWPLEEQIFVSDFMLEADGYLNNLDKLRYFVSYVVSVYFNVISRLHEEKSFRSESENSRAIANKQLLTIRKKINELVLSLRQAQQTVHTPDLLIGVPSQIKKLASNADLNNVKPEFSRYDSLVQDSSFLNEIQSVATRWIQDIQDTVAASYDLENGTADMEIRFWAAKESSLRSIIQQLEEPTVKLTLEILKRGKRFHSGITYLSDSNIHDSLSIASKYNQLLKSLPIQELLSSSDLQKINHSVTKIFDYLQKLRVVKYPIPRAASLVQSIIKEIISTTSDVLKRVKLMSIPYLKFMNIYEHFTDICENLDIEIKNFTLMARELLRKRSDKFMMIRISDSSELQKRLGDIKDIRSNHHELVKAIRRLDGMDTFDGRSLSDRIPSIVELFETPALLDTSSPGQETFLESVQKYNTKVNKLEKDIAECLEVELRKHESSPENMLHIFWEFSFLLERPKVSNYLQNYREKLTNYLENQFYTLENELTRQDRFCSILNLRNIPEGSANIISTFELEDGLDQLSNDMEIVLSKHWEKYPEGKKIMSEMELIDSKFDTSSLFKSWCATITNDLADPVWRHSPLLIESENDYLKVQVNFDSDSLNVPRNMLFLRALTFDIPSIISKYANTVKRLHPYVISLQQAFLNYSNLLDTSDKLGSLGLLMIHKIPPIEKCITILINSTWQDFLKAEDLYSSSITQIKENEALHSLGQFANYILELRAEYEHLNKARHSLLKWMAKISICTYEVSTFAEILSNIQRTIDNITCNVPIGSTKMFFELLNRTIKESLSSRCIYQLQQYCIEMKSLVTIRRNIPILRHRLSFDGLKIECTPPLENSLMMLLQLLDEAISVVFDQMPIHHHSKFDVKKHSSKNLCYGDITPSVLECYKSSIRDMKLLMNRAMQFCNRWKEIQGLQHIEGDELILQCSSLQDWIDAFGDLYKIKALIDSGESEVQIGPFLIEFNSVQSKMMEKFNLLIKDLSPEFLNCLSVLNEKLNIQLLKSFNDIKTSSRKMDITDIKFLAEVQKSRKVLERSNITMKNISKANLYVQLFNIQISGSSILLEQLTDNFQSLRLLCDSIFNQLQLKRNRVLSKLNIVLNSFHGGLRKLKEDWPLLYDNIQKLSSSEAIHQLNDFGKQFDVIQELNENIKLASELMSVDFSSDVALQEISKGTVELRKAVEMCDDGYGQLTDLYSTPWNKFSSKALRSLLEKLSEHLNSIPSKFRTSYWHMKIQKLISEVLRSNTVFSMLSSEAMTKDYWDEIFEGLTMKPAPASMTLGNVLSLQPLKNRKFIRKVIQRAEYERKLVAATEKLESSWENIKFDVYDYKAGFKIVKGWTKLYSRLNDDLETLRAMKLSTSGEKIGRRLEHLEGRLSVVKKLLDIWSETQTSWIYLFEVFNVNQTIKKQIPSESTRFAAVSSDLRFKLSPFLESGNVEQAAKNPNVIPTLEKAAVALETIKKSLISYLEKERHLFPRFYFVGNDDLLEIVGNPTDILVACRYVGKMFPSICNLKYNASSMKITEIEGCYGETIKLSSPVSFKDASFARNWLTKLDDVIKLTLFKLVHLGLLDFVEVFENDLEIQNILEWLNKYPGQVTLIVLQLLWTSKVKEALENNKELEKLQVKYSSILDLLSQSVHGNISRVTRLKLENMIIEILHETSIIGDLLRSDANRSTEWMNQQKFYFSSESPQISRSLLIEQANSKFYYGFEYTGLVRRLVHTPLTNNIYLCVTEALNQFLGAALSGPAGTGKTETLKALGQNFGRVVLTFCCDETFETHSVGRILIGLSKLGWWGCFDEFNRLPEAMLSSLSTQIDKIEGALGHNGVESKSITLLNQNIKVNKNTGIFITGNPNYVGRTELPDNLKSKYRIFNVDRPDSLLIAECILLSQGFHNAKKLSSQVVKLFQIFGEKCSSQKHYDFGLRCLKSSLLQAGDIKRKLKISDRDLDEQKAVAEGLYNVILPRLIPNDQQIFKKCVDNFGFSYDIMERNASLASNIKNKAFEAHLTVSTLWVDKCLQLYKVWTSHRGVIMIGKTGSGKSSMLNCLISALKAEFEKGIIVYYINPKTLSKEELYGTMDYTTSDWKDGILTSILRADIDNLKGEQDKSIFVVFDGDIDPVWAENLNSVLDDNQLLTLPNGERLSLPDNLSFIFEVDNLSYATLATITRCGVVWFGQELFDADAFYFTKIKKFQSENTHNEQNIDLKLAASGVSAYDIKELFISSLTKFMPIDTLKKILNQSSELKHVMSYSAERSIETFFTFYKKAYRQLLMFLEENPTFVSDDYSCVLKKLILLITIWAFGGDTVWAERTKLILFLLSLPEFRELKSSSTVLDLAHASISFEKLDWFELIAKADSLDLEPQSIVKPDTVVSTSDTVQFERLLTTLLEDHRCIILSGPPGAGKTMLLMSTLRQSPNFDFAGMNFSEVTSPKLVLQILEQYCVYTENSGGLTLHPLNADKWVVIFCDEINLPKLDSYGSQPVIEFLRQLVSYNGFWSPTKVSWVTLSHVQFVGACNPPSDAGRTPLSERFLRVCSILMIDYPSKASLKQIYLTFNKSLLKLVPDLSGYSGEITNCMLEVYEHFCEKFNVRTKIHYICSPRELTRWVRGIYQSIQGASDLSINSFIRLWTYEALRIFSDKLESEQDQNWVLDMIKKVVTKNIPLVDCYKAFSMPILYSDWLSYGYGPVNETEMADFVRERLKVFSVEESQTSVILHPGMINHILEVDRVLRNSQGHLILVGPSGSGKNTITHFVAWMNGIKVVNLYVSHNYTLNDFDNTLKDILIHAGIKGEKVCFIVDESTILESSFLERMNTLLANAEIPGLFTKDELDRLLKEATKSSQAEGLYLSSSKELYGWFTEHVAKNLHVVFTISDPYQKNGPHLITSPALFNRCVLIWMGDWKRPSLKTIARNYLAGLPIDNDCHKELEDAKDSQFSRSTAVVNFLISAFLSIPNAVPKSMLLPSSPLQFISFIENFKKIFVKKESETMAYHRHIQVGLDRLKESLAKIKILQKDLEVKKIELSKKDAEAQRTLDQILSEQNEAERKEEASLEIQKLLQSQTKIIKSRQESVYRQLAEVEPLVEEAQKGVKNIKKEHLTEMRSMNHPPDAVKLTLESVCTFLGFDVKTWRDVQNVVRKEDFIARIIEYNGEKQYSKELTTFMDEKYMKNPIYNYETVNRASKACGPLFMWLQAQLRYSAILDKLEPLRQQMAAVKNNSVENKTKLIAINGMLQDLHSNIHSSKKQYTQLIRDTEGIKLEMTKVQKKVNHSSKLLQDLSDEQVRWQSSVREFESNRQCLIGNALLSASFMSFAIAYDESVRSKLVHIWKGQLGEQHVSFNKLWNFTTNISDPKESLKWESLGLPKDNLFKQNVATLTSKINKNYFLIVDPSGFILKFLCAYQKPKELIISSFLDNGYIRQVENCVRFGGSIAITDADKYDPVMNTVIAHNTFTNGGRTLVTICGHQIDLSPDFQLYLYTRNPSICISPFLASRMCVVNFTFTTMSLRSHGLNMCLQFERPDLEQRRTEVMRADGILKQKLIGLETELLEVLNSSGSDMLEDTTLLKKLEEIKKESNTIKKELAESETLMDDLVTAGASYDKVAGLYCTFSLICKALENLNPIYVFPDNYVTRILKCVLQEYTKAPVDTLESEFAKSFYVKTGVSLLPQDRTLLGILCYISAELVSENDFDLKQCIDSASQVQLLGLLNPYFDLQNKGFTKPVINLEEFSSAVKDNRFLVLRSSENFDTSKTVKAFAASEGVSVETFSVGSRESMETVTRLLKDCNATGQWLLIENIQFSAGLVEHLPKLLSVLSNSNGCRVFMTTLIDSKLENAIYKMSKQYIFTTSPGIKGILVHELLRENGTLSLLNSEQDHTSIISRFLLAWVYATLKEYTRFAVLKFHKRYDFSEYDLEFGWRFISQVLMNDEHDLDSIRWNYISRFIGRVVFGGKVDIPNDLELICTLCDSIFCPEVVKGQKSLLPNTDENLFCPGGELEAVTRFINNLPVIEPIKWLSLPEDSEDVLKNQNLTKIMGKCQSIVKTIDAQLHQRS</sequence>
<organism evidence="18 19">
    <name type="scientific">Dekkera bruxellensis</name>
    <name type="common">Brettanomyces custersii</name>
    <dbReference type="NCBI Taxonomy" id="5007"/>
    <lineage>
        <taxon>Eukaryota</taxon>
        <taxon>Fungi</taxon>
        <taxon>Dikarya</taxon>
        <taxon>Ascomycota</taxon>
        <taxon>Saccharomycotina</taxon>
        <taxon>Pichiomycetes</taxon>
        <taxon>Pichiales</taxon>
        <taxon>Pichiaceae</taxon>
        <taxon>Brettanomyces</taxon>
    </lineage>
</organism>
<dbReference type="Pfam" id="PF12777">
    <property type="entry name" value="MT"/>
    <property type="match status" value="1"/>
</dbReference>
<evidence type="ECO:0000256" key="10">
    <source>
        <dbReference type="ARBA" id="ARBA00023017"/>
    </source>
</evidence>
<dbReference type="PANTHER" id="PTHR45703">
    <property type="entry name" value="DYNEIN HEAVY CHAIN"/>
    <property type="match status" value="1"/>
</dbReference>
<dbReference type="GO" id="GO:0045505">
    <property type="term" value="F:dynein intermediate chain binding"/>
    <property type="evidence" value="ECO:0007669"/>
    <property type="project" value="InterPro"/>
</dbReference>
<protein>
    <recommendedName>
        <fullName evidence="3">Dynein heavy chain, cytoplasmic</fullName>
    </recommendedName>
    <alternativeName>
        <fullName evidence="14">Dynein heavy chain, cytosolic</fullName>
    </alternativeName>
</protein>
<feature type="domain" description="AAA+ ATPase" evidence="17">
    <location>
        <begin position="2483"/>
        <end position="2636"/>
    </location>
</feature>
<feature type="domain" description="AAA+ ATPase" evidence="17">
    <location>
        <begin position="2120"/>
        <end position="2272"/>
    </location>
</feature>
<dbReference type="InterPro" id="IPR024743">
    <property type="entry name" value="Dynein_HC_stalk"/>
</dbReference>
<dbReference type="Pfam" id="PF12780">
    <property type="entry name" value="AAA_8"/>
    <property type="match status" value="1"/>
</dbReference>
<dbReference type="SUPFAM" id="SSF52540">
    <property type="entry name" value="P-loop containing nucleoside triphosphate hydrolases"/>
    <property type="match status" value="4"/>
</dbReference>
<dbReference type="InterPro" id="IPR043157">
    <property type="entry name" value="Dynein_AAA1S"/>
</dbReference>
<evidence type="ECO:0000256" key="11">
    <source>
        <dbReference type="ARBA" id="ARBA00023054"/>
    </source>
</evidence>
<dbReference type="Gene3D" id="3.40.50.300">
    <property type="entry name" value="P-loop containing nucleotide triphosphate hydrolases"/>
    <property type="match status" value="5"/>
</dbReference>
<accession>A0A7D9CVI8</accession>
<dbReference type="Pfam" id="PF12774">
    <property type="entry name" value="AAA_6"/>
    <property type="match status" value="1"/>
</dbReference>
<dbReference type="Pfam" id="PF12781">
    <property type="entry name" value="AAA_9"/>
    <property type="match status" value="1"/>
</dbReference>
<dbReference type="FunFam" id="3.40.50.300:FF:002357">
    <property type="entry name" value="Glutathione S-transferase class-mu 26 kDa isozyme"/>
    <property type="match status" value="1"/>
</dbReference>
<dbReference type="Pfam" id="PF03028">
    <property type="entry name" value="Dynein_heavy"/>
    <property type="match status" value="1"/>
</dbReference>
<keyword evidence="4" id="KW-0415">Karyogamy</keyword>
<dbReference type="SMART" id="SM00382">
    <property type="entry name" value="AAA"/>
    <property type="match status" value="4"/>
</dbReference>
<dbReference type="Gene3D" id="1.10.8.720">
    <property type="entry name" value="Region D6 of dynein motor"/>
    <property type="match status" value="1"/>
</dbReference>
<feature type="domain" description="AAA+ ATPase" evidence="17">
    <location>
        <begin position="2825"/>
        <end position="2991"/>
    </location>
</feature>
<dbReference type="InterPro" id="IPR035699">
    <property type="entry name" value="AAA_6"/>
</dbReference>
<comment type="subcellular location">
    <subcellularLocation>
        <location evidence="1">Cytoplasm</location>
        <location evidence="1">Cytoskeleton</location>
    </subcellularLocation>
</comment>
<keyword evidence="8" id="KW-0547">Nucleotide-binding</keyword>
<dbReference type="CDD" id="cd00009">
    <property type="entry name" value="AAA"/>
    <property type="match status" value="1"/>
</dbReference>
<dbReference type="InterPro" id="IPR013594">
    <property type="entry name" value="Dynein_heavy_tail"/>
</dbReference>
<dbReference type="GO" id="GO:0000741">
    <property type="term" value="P:karyogamy"/>
    <property type="evidence" value="ECO:0007669"/>
    <property type="project" value="UniProtKB-KW"/>
</dbReference>
<dbReference type="InterPro" id="IPR024317">
    <property type="entry name" value="Dynein_heavy_chain_D4_dom"/>
</dbReference>
<evidence type="ECO:0000256" key="9">
    <source>
        <dbReference type="ARBA" id="ARBA00022840"/>
    </source>
</evidence>
<dbReference type="GO" id="GO:0005816">
    <property type="term" value="C:spindle pole body"/>
    <property type="evidence" value="ECO:0007669"/>
    <property type="project" value="UniProtKB-ARBA"/>
</dbReference>
<keyword evidence="11 16" id="KW-0175">Coiled coil</keyword>
<dbReference type="InterPro" id="IPR054354">
    <property type="entry name" value="DYNC2H1-like_lid"/>
</dbReference>
<evidence type="ECO:0000256" key="6">
    <source>
        <dbReference type="ARBA" id="ARBA00022701"/>
    </source>
</evidence>
<dbReference type="Pfam" id="PF18198">
    <property type="entry name" value="AAA_lid_11"/>
    <property type="match status" value="1"/>
</dbReference>
<evidence type="ECO:0000256" key="12">
    <source>
        <dbReference type="ARBA" id="ARBA00023175"/>
    </source>
</evidence>
<dbReference type="Gene3D" id="1.10.472.130">
    <property type="match status" value="1"/>
</dbReference>
<evidence type="ECO:0000256" key="1">
    <source>
        <dbReference type="ARBA" id="ARBA00004245"/>
    </source>
</evidence>
<keyword evidence="7" id="KW-0677">Repeat</keyword>
<keyword evidence="6" id="KW-0493">Microtubule</keyword>
<dbReference type="GO" id="GO:0005938">
    <property type="term" value="C:cell cortex"/>
    <property type="evidence" value="ECO:0007669"/>
    <property type="project" value="UniProtKB-ARBA"/>
</dbReference>
<reference evidence="18 19" key="1">
    <citation type="submission" date="2019-07" db="EMBL/GenBank/DDBJ databases">
        <authorList>
            <person name="Friedrich A."/>
            <person name="Schacherer J."/>
        </authorList>
    </citation>
    <scope>NUCLEOTIDE SEQUENCE [LARGE SCALE GENOMIC DNA]</scope>
</reference>
<feature type="coiled-coil region" evidence="16">
    <location>
        <begin position="3090"/>
        <end position="3141"/>
    </location>
</feature>
<dbReference type="Gene3D" id="1.20.920.20">
    <property type="match status" value="1"/>
</dbReference>
<dbReference type="GO" id="GO:0005868">
    <property type="term" value="C:cytoplasmic dynein complex"/>
    <property type="evidence" value="ECO:0007669"/>
    <property type="project" value="UniProtKB-ARBA"/>
</dbReference>
<dbReference type="Gene3D" id="3.20.180.20">
    <property type="entry name" value="Dynein heavy chain, N-terminal domain 2"/>
    <property type="match status" value="1"/>
</dbReference>
<dbReference type="InterPro" id="IPR004273">
    <property type="entry name" value="Dynein_heavy_D6_P-loop"/>
</dbReference>
<dbReference type="Gene3D" id="1.20.58.1120">
    <property type="match status" value="1"/>
</dbReference>
<dbReference type="GO" id="GO:0000235">
    <property type="term" value="C:astral microtubule"/>
    <property type="evidence" value="ECO:0007669"/>
    <property type="project" value="UniProtKB-ARBA"/>
</dbReference>
<dbReference type="GO" id="GO:0000070">
    <property type="term" value="P:mitotic sister chromatid segregation"/>
    <property type="evidence" value="ECO:0007669"/>
    <property type="project" value="UniProtKB-ARBA"/>
</dbReference>
<keyword evidence="9" id="KW-0067">ATP-binding</keyword>
<dbReference type="Gene3D" id="1.20.1280.160">
    <property type="match status" value="1"/>
</dbReference>
<evidence type="ECO:0000256" key="16">
    <source>
        <dbReference type="SAM" id="Coils"/>
    </source>
</evidence>
<dbReference type="InterPro" id="IPR003593">
    <property type="entry name" value="AAA+_ATPase"/>
</dbReference>
<evidence type="ECO:0000256" key="7">
    <source>
        <dbReference type="ARBA" id="ARBA00022737"/>
    </source>
</evidence>
<dbReference type="Pfam" id="PF08385">
    <property type="entry name" value="DHC_N1"/>
    <property type="match status" value="1"/>
</dbReference>
<dbReference type="InterPro" id="IPR027417">
    <property type="entry name" value="P-loop_NTPase"/>
</dbReference>
<dbReference type="Proteomes" id="UP000478008">
    <property type="component" value="Unassembled WGS sequence"/>
</dbReference>
<dbReference type="FunFam" id="3.40.50.300:FF:000996">
    <property type="entry name" value="Cytoplasmic dynein heavy chain"/>
    <property type="match status" value="1"/>
</dbReference>
<dbReference type="InterPro" id="IPR026983">
    <property type="entry name" value="DHC"/>
</dbReference>
<evidence type="ECO:0000256" key="4">
    <source>
        <dbReference type="ARBA" id="ARBA00022459"/>
    </source>
</evidence>
<keyword evidence="10" id="KW-0243">Dynein</keyword>
<evidence type="ECO:0000256" key="14">
    <source>
        <dbReference type="ARBA" id="ARBA00033439"/>
    </source>
</evidence>
<dbReference type="Pfam" id="PF22597">
    <property type="entry name" value="DYN_lid"/>
    <property type="match status" value="1"/>
</dbReference>
<dbReference type="InterPro" id="IPR041658">
    <property type="entry name" value="AAA_lid_11"/>
</dbReference>
<evidence type="ECO:0000256" key="13">
    <source>
        <dbReference type="ARBA" id="ARBA00023212"/>
    </source>
</evidence>
<evidence type="ECO:0000256" key="8">
    <source>
        <dbReference type="ARBA" id="ARBA00022741"/>
    </source>
</evidence>
<evidence type="ECO:0000256" key="2">
    <source>
        <dbReference type="ARBA" id="ARBA00008887"/>
    </source>
</evidence>
<feature type="domain" description="AAA+ ATPase" evidence="17">
    <location>
        <begin position="1833"/>
        <end position="1973"/>
    </location>
</feature>
<evidence type="ECO:0000256" key="5">
    <source>
        <dbReference type="ARBA" id="ARBA00022490"/>
    </source>
</evidence>
<dbReference type="Pfam" id="PF12775">
    <property type="entry name" value="AAA_7"/>
    <property type="match status" value="1"/>
</dbReference>
<dbReference type="Pfam" id="PF08393">
    <property type="entry name" value="DHC_N2"/>
    <property type="match status" value="1"/>
</dbReference>
<dbReference type="Gene3D" id="1.10.8.710">
    <property type="match status" value="1"/>
</dbReference>
<dbReference type="GO" id="GO:1902850">
    <property type="term" value="P:microtubule cytoskeleton organization involved in mitosis"/>
    <property type="evidence" value="ECO:0007669"/>
    <property type="project" value="UniProtKB-ARBA"/>
</dbReference>
<comment type="similarity">
    <text evidence="2">Belongs to the dynein heavy chain family.</text>
</comment>
<dbReference type="Gene3D" id="1.20.140.100">
    <property type="entry name" value="Dynein heavy chain, N-terminal domain 2"/>
    <property type="match status" value="1"/>
</dbReference>
<keyword evidence="12" id="KW-0505">Motor protein</keyword>
<proteinExistence type="inferred from homology"/>
<evidence type="ECO:0000313" key="18">
    <source>
        <dbReference type="EMBL" id="VUG16738.1"/>
    </source>
</evidence>
<keyword evidence="19" id="KW-1185">Reference proteome</keyword>
<evidence type="ECO:0000313" key="19">
    <source>
        <dbReference type="Proteomes" id="UP000478008"/>
    </source>
</evidence>
<name>A0A7D9CVI8_DEKBR</name>
<comment type="function">
    <text evidence="15">Cytoplasmic dynein acts as a motor for the intracellular retrograde motility of vesicles and organelles along microtubules. Dynein has ATPase activity; the force-producing power stroke is thought to occur on release of ADP. Required to maintain uniform nuclear distribution in hyphae. May play an important role in the proper orientation of the mitotic spindle into the budding daughter cell yeast. Probably required for normal progression of the cell cycle.</text>
</comment>
<dbReference type="GO" id="GO:0005524">
    <property type="term" value="F:ATP binding"/>
    <property type="evidence" value="ECO:0007669"/>
    <property type="project" value="UniProtKB-KW"/>
</dbReference>
<evidence type="ECO:0000256" key="3">
    <source>
        <dbReference type="ARBA" id="ARBA00022197"/>
    </source>
</evidence>
<dbReference type="GO" id="GO:0008569">
    <property type="term" value="F:minus-end-directed microtubule motor activity"/>
    <property type="evidence" value="ECO:0007669"/>
    <property type="project" value="InterPro"/>
</dbReference>
<dbReference type="InterPro" id="IPR042219">
    <property type="entry name" value="AAA_lid_11_sf"/>
</dbReference>
<dbReference type="GO" id="GO:0030473">
    <property type="term" value="P:nuclear migration along microtubule"/>
    <property type="evidence" value="ECO:0007669"/>
    <property type="project" value="UniProtKB-ARBA"/>
</dbReference>